<feature type="non-terminal residue" evidence="1">
    <location>
        <position position="1"/>
    </location>
</feature>
<protein>
    <submittedName>
        <fullName evidence="1">Uncharacterized protein</fullName>
    </submittedName>
</protein>
<sequence length="116" mass="13186">VDTYKYRLFFFYFYPIDISSKRSLVSFTPQNWLVSWRLFISSGGSDYAPGFSLSCLVEFLWKSMAVLARTVDYGFFSGRGVVGSITCLVSTKEVTRIELALNAHLSMSTLNPNERI</sequence>
<name>A0A8T0HXD4_CERPU</name>
<comment type="caution">
    <text evidence="1">The sequence shown here is derived from an EMBL/GenBank/DDBJ whole genome shotgun (WGS) entry which is preliminary data.</text>
</comment>
<proteinExistence type="predicted"/>
<organism evidence="1 2">
    <name type="scientific">Ceratodon purpureus</name>
    <name type="common">Fire moss</name>
    <name type="synonym">Dicranum purpureum</name>
    <dbReference type="NCBI Taxonomy" id="3225"/>
    <lineage>
        <taxon>Eukaryota</taxon>
        <taxon>Viridiplantae</taxon>
        <taxon>Streptophyta</taxon>
        <taxon>Embryophyta</taxon>
        <taxon>Bryophyta</taxon>
        <taxon>Bryophytina</taxon>
        <taxon>Bryopsida</taxon>
        <taxon>Dicranidae</taxon>
        <taxon>Pseudoditrichales</taxon>
        <taxon>Ditrichaceae</taxon>
        <taxon>Ceratodon</taxon>
    </lineage>
</organism>
<keyword evidence="2" id="KW-1185">Reference proteome</keyword>
<reference evidence="1" key="1">
    <citation type="submission" date="2020-06" db="EMBL/GenBank/DDBJ databases">
        <title>WGS assembly of Ceratodon purpureus strain R40.</title>
        <authorList>
            <person name="Carey S.B."/>
            <person name="Jenkins J."/>
            <person name="Shu S."/>
            <person name="Lovell J.T."/>
            <person name="Sreedasyam A."/>
            <person name="Maumus F."/>
            <person name="Tiley G.P."/>
            <person name="Fernandez-Pozo N."/>
            <person name="Barry K."/>
            <person name="Chen C."/>
            <person name="Wang M."/>
            <person name="Lipzen A."/>
            <person name="Daum C."/>
            <person name="Saski C.A."/>
            <person name="Payton A.C."/>
            <person name="Mcbreen J.C."/>
            <person name="Conrad R.E."/>
            <person name="Kollar L.M."/>
            <person name="Olsson S."/>
            <person name="Huttunen S."/>
            <person name="Landis J.B."/>
            <person name="Wickett N.J."/>
            <person name="Johnson M.G."/>
            <person name="Rensing S.A."/>
            <person name="Grimwood J."/>
            <person name="Schmutz J."/>
            <person name="Mcdaniel S.F."/>
        </authorList>
    </citation>
    <scope>NUCLEOTIDE SEQUENCE</scope>
    <source>
        <strain evidence="1">R40</strain>
    </source>
</reference>
<dbReference type="EMBL" id="CM026425">
    <property type="protein sequence ID" value="KAG0575780.1"/>
    <property type="molecule type" value="Genomic_DNA"/>
</dbReference>
<dbReference type="AlphaFoldDB" id="A0A8T0HXD4"/>
<accession>A0A8T0HXD4</accession>
<dbReference type="Proteomes" id="UP000822688">
    <property type="component" value="Chromosome 5"/>
</dbReference>
<evidence type="ECO:0000313" key="1">
    <source>
        <dbReference type="EMBL" id="KAG0575780.1"/>
    </source>
</evidence>
<evidence type="ECO:0000313" key="2">
    <source>
        <dbReference type="Proteomes" id="UP000822688"/>
    </source>
</evidence>
<gene>
    <name evidence="1" type="ORF">KC19_5G030400</name>
</gene>